<name>U5PTZ8_BPGRA</name>
<protein>
    <recommendedName>
        <fullName evidence="1">DUF7448 domain-containing protein</fullName>
    </recommendedName>
</protein>
<sequence length="130" mass="14945">MWGDGYEHSNVEELKGKVLTEVEDTGYNVLYFRTTDGETYKMHHEQDCCESVSLEDVIGDLDDLVGEPILMAEEVTEDGRNGYDSETWTFYKFATIKGYVTLRWYGTSNGYYSESVDFEKLVKEDSDGAW</sequence>
<gene>
    <name evidence="2" type="ORF">Grass_114</name>
</gene>
<dbReference type="Pfam" id="PF24240">
    <property type="entry name" value="DUF7448"/>
    <property type="match status" value="1"/>
</dbReference>
<dbReference type="Proteomes" id="UP000017648">
    <property type="component" value="Segment"/>
</dbReference>
<dbReference type="OrthoDB" id="23773at10239"/>
<dbReference type="GeneID" id="17960038"/>
<evidence type="ECO:0000313" key="3">
    <source>
        <dbReference type="Proteomes" id="UP000017648"/>
    </source>
</evidence>
<dbReference type="EMBL" id="KF669652">
    <property type="protein sequence ID" value="AGY47379.1"/>
    <property type="molecule type" value="Genomic_DNA"/>
</dbReference>
<proteinExistence type="predicted"/>
<evidence type="ECO:0000259" key="1">
    <source>
        <dbReference type="Pfam" id="PF24240"/>
    </source>
</evidence>
<evidence type="ECO:0000313" key="2">
    <source>
        <dbReference type="EMBL" id="AGY47379.1"/>
    </source>
</evidence>
<reference evidence="2 3" key="1">
    <citation type="journal article" date="2013" name="Genome Announc.">
        <title>Complete Genome of Bacillus subtilis Myophage Grass.</title>
        <authorList>
            <person name="Miller S.Y."/>
            <person name="Colquhoun J.M."/>
            <person name="Perl A.L."/>
            <person name="Chamakura K.R."/>
            <person name="Kuty Everett G.F."/>
        </authorList>
    </citation>
    <scope>NUCLEOTIDE SEQUENCE [LARGE SCALE GENOMIC DNA]</scope>
</reference>
<accession>U5PTZ8</accession>
<dbReference type="KEGG" id="vg:17960038"/>
<organism evidence="2 3">
    <name type="scientific">Bacillus phage Grass</name>
    <dbReference type="NCBI Taxonomy" id="1406785"/>
    <lineage>
        <taxon>Viruses</taxon>
        <taxon>Duplodnaviria</taxon>
        <taxon>Heunggongvirae</taxon>
        <taxon>Uroviricota</taxon>
        <taxon>Caudoviricetes</taxon>
        <taxon>Herelleviridae</taxon>
        <taxon>Bastillevirinae</taxon>
        <taxon>Nitunavirus</taxon>
        <taxon>Nitunavirus grass</taxon>
    </lineage>
</organism>
<keyword evidence="3" id="KW-1185">Reference proteome</keyword>
<dbReference type="InterPro" id="IPR055871">
    <property type="entry name" value="DUF7448"/>
</dbReference>
<feature type="domain" description="DUF7448" evidence="1">
    <location>
        <begin position="12"/>
        <end position="118"/>
    </location>
</feature>
<dbReference type="RefSeq" id="YP_008771480.1">
    <property type="nucleotide sequence ID" value="NC_022771.1"/>
</dbReference>
<organismHost>
    <name type="scientific">Bacillus subtilis</name>
    <dbReference type="NCBI Taxonomy" id="1423"/>
</organismHost>